<reference evidence="11" key="1">
    <citation type="submission" date="2024-03" db="EMBL/GenBank/DDBJ databases">
        <title>Complete genome sequence of Mycoplasma felifaucium Z921 isolated from the trachea of a cheetah.</title>
        <authorList>
            <person name="Spergser J."/>
        </authorList>
    </citation>
    <scope>NUCLEOTIDE SEQUENCE [LARGE SCALE GENOMIC DNA]</scope>
    <source>
        <strain evidence="11">Z921</strain>
    </source>
</reference>
<dbReference type="RefSeq" id="WP_338822412.1">
    <property type="nucleotide sequence ID" value="NZ_CP148067.1"/>
</dbReference>
<evidence type="ECO:0000256" key="6">
    <source>
        <dbReference type="ARBA" id="ARBA00023209"/>
    </source>
</evidence>
<keyword evidence="11" id="KW-0012">Acyltransferase</keyword>
<dbReference type="SUPFAM" id="SSF53659">
    <property type="entry name" value="Isocitrate/Isopropylmalate dehydrogenase-like"/>
    <property type="match status" value="1"/>
</dbReference>
<comment type="catalytic activity">
    <reaction evidence="1 10">
        <text>a fatty acyl-[ACP] + phosphate = an acyl phosphate + holo-[ACP]</text>
        <dbReference type="Rhea" id="RHEA:42292"/>
        <dbReference type="Rhea" id="RHEA-COMP:9685"/>
        <dbReference type="Rhea" id="RHEA-COMP:14125"/>
        <dbReference type="ChEBI" id="CHEBI:43474"/>
        <dbReference type="ChEBI" id="CHEBI:59918"/>
        <dbReference type="ChEBI" id="CHEBI:64479"/>
        <dbReference type="ChEBI" id="CHEBI:138651"/>
        <dbReference type="EC" id="2.3.1.274"/>
    </reaction>
</comment>
<keyword evidence="4 10" id="KW-0808">Transferase</keyword>
<evidence type="ECO:0000256" key="8">
    <source>
        <dbReference type="ARBA" id="ARBA00024069"/>
    </source>
</evidence>
<dbReference type="PANTHER" id="PTHR30100">
    <property type="entry name" value="FATTY ACID/PHOSPHOLIPID SYNTHESIS PROTEIN PLSX"/>
    <property type="match status" value="1"/>
</dbReference>
<protein>
    <recommendedName>
        <fullName evidence="8 10">Phosphate acyltransferase</fullName>
        <ecNumber evidence="8 10">2.3.1.274</ecNumber>
    </recommendedName>
    <alternativeName>
        <fullName evidence="10">Acyl-ACP phosphotransacylase</fullName>
    </alternativeName>
    <alternativeName>
        <fullName evidence="10">Acyl-[acyl-carrier-protein]--phosphate acyltransferase</fullName>
    </alternativeName>
    <alternativeName>
        <fullName evidence="10">Phosphate-acyl-ACP acyltransferase</fullName>
    </alternativeName>
</protein>
<comment type="subunit">
    <text evidence="9 10">Homodimer. Probably interacts with PlsY.</text>
</comment>
<dbReference type="EC" id="2.3.1.274" evidence="8 10"/>
<keyword evidence="3 10" id="KW-0444">Lipid biosynthesis</keyword>
<gene>
    <name evidence="10 11" type="primary">plsX</name>
    <name evidence="11" type="ORF">WG617_02405</name>
</gene>
<keyword evidence="12" id="KW-1185">Reference proteome</keyword>
<dbReference type="EMBL" id="CP148067">
    <property type="protein sequence ID" value="WXL28863.1"/>
    <property type="molecule type" value="Genomic_DNA"/>
</dbReference>
<dbReference type="Gene3D" id="3.40.718.10">
    <property type="entry name" value="Isopropylmalate Dehydrogenase"/>
    <property type="match status" value="1"/>
</dbReference>
<comment type="pathway">
    <text evidence="10">Lipid metabolism; phospholipid metabolism.</text>
</comment>
<evidence type="ECO:0000256" key="4">
    <source>
        <dbReference type="ARBA" id="ARBA00022679"/>
    </source>
</evidence>
<dbReference type="Proteomes" id="UP001477443">
    <property type="component" value="Chromosome"/>
</dbReference>
<proteinExistence type="inferred from homology"/>
<evidence type="ECO:0000256" key="7">
    <source>
        <dbReference type="ARBA" id="ARBA00023264"/>
    </source>
</evidence>
<dbReference type="InterPro" id="IPR012281">
    <property type="entry name" value="Phospholipid_synth_PlsX-like"/>
</dbReference>
<keyword evidence="5 10" id="KW-0443">Lipid metabolism</keyword>
<comment type="function">
    <text evidence="10">Catalyzes the reversible formation of acyl-phosphate (acyl-PO(4)) from acyl-[acyl-carrier-protein] (acyl-ACP). This enzyme utilizes acyl-ACP as fatty acyl donor, but not acyl-CoA.</text>
</comment>
<keyword evidence="7 10" id="KW-1208">Phospholipid metabolism</keyword>
<evidence type="ECO:0000256" key="10">
    <source>
        <dbReference type="HAMAP-Rule" id="MF_00019"/>
    </source>
</evidence>
<name>A0ABZ2RRW9_9BACT</name>
<keyword evidence="2 10" id="KW-0963">Cytoplasm</keyword>
<comment type="similarity">
    <text evidence="10">Belongs to the PlsX family.</text>
</comment>
<comment type="subcellular location">
    <subcellularLocation>
        <location evidence="10">Cytoplasm</location>
    </subcellularLocation>
    <text evidence="10">Associated with the membrane possibly through PlsY.</text>
</comment>
<dbReference type="PIRSF" id="PIRSF002465">
    <property type="entry name" value="Phsphlp_syn_PlsX"/>
    <property type="match status" value="1"/>
</dbReference>
<keyword evidence="6 10" id="KW-0594">Phospholipid biosynthesis</keyword>
<dbReference type="Pfam" id="PF02504">
    <property type="entry name" value="FA_synthesis"/>
    <property type="match status" value="1"/>
</dbReference>
<evidence type="ECO:0000256" key="9">
    <source>
        <dbReference type="ARBA" id="ARBA00046608"/>
    </source>
</evidence>
<accession>A0ABZ2RRW9</accession>
<organism evidence="11 12">
    <name type="scientific">Mycoplasmopsis felifaucium</name>
    <dbReference type="NCBI Taxonomy" id="35768"/>
    <lineage>
        <taxon>Bacteria</taxon>
        <taxon>Bacillati</taxon>
        <taxon>Mycoplasmatota</taxon>
        <taxon>Mycoplasmoidales</taxon>
        <taxon>Metamycoplasmataceae</taxon>
        <taxon>Mycoplasmopsis</taxon>
    </lineage>
</organism>
<evidence type="ECO:0000256" key="2">
    <source>
        <dbReference type="ARBA" id="ARBA00022490"/>
    </source>
</evidence>
<dbReference type="NCBIfam" id="TIGR00182">
    <property type="entry name" value="plsX"/>
    <property type="match status" value="1"/>
</dbReference>
<evidence type="ECO:0000256" key="3">
    <source>
        <dbReference type="ARBA" id="ARBA00022516"/>
    </source>
</evidence>
<dbReference type="HAMAP" id="MF_00019">
    <property type="entry name" value="PlsX"/>
    <property type="match status" value="1"/>
</dbReference>
<evidence type="ECO:0000313" key="12">
    <source>
        <dbReference type="Proteomes" id="UP001477443"/>
    </source>
</evidence>
<dbReference type="PANTHER" id="PTHR30100:SF1">
    <property type="entry name" value="PHOSPHATE ACYLTRANSFERASE"/>
    <property type="match status" value="1"/>
</dbReference>
<dbReference type="GO" id="GO:0043811">
    <property type="term" value="F:phosphate:acyl-[acyl carrier protein] acyltransferase activity"/>
    <property type="evidence" value="ECO:0007669"/>
    <property type="project" value="UniProtKB-EC"/>
</dbReference>
<dbReference type="InterPro" id="IPR003664">
    <property type="entry name" value="FA_synthesis"/>
</dbReference>
<sequence length="334" mass="36866">MYKIAFDINGNDNGIKPSIEATVAFLKQNPSYEIILIGPEEEILKQFDKKHNKPDNLKIINNPNQPSDKKNFHKSLRENTSMNTALDLVANNEADAVLSSGDSGTYLACATFKLKRLNGVSRSAFMPLMPTIVGRKFLLLDVGANIETKSEYLVEWAKIANIYAKALLNLTAPRISLINIGTESYKGLQIVQEANEILKEDKSLNYIGYVESREILEGTTDVAVIDGYGGNLVLKSLEGAVLSFKNLLKSKIMLKPIRKLGYLLAKGAFHDVAETLDYRNVGAAWVIGLNGVAIKCHGNSDSKAYMGALGQIKMVLEKRVLDEVKKELETQEEA</sequence>
<evidence type="ECO:0000313" key="11">
    <source>
        <dbReference type="EMBL" id="WXL28863.1"/>
    </source>
</evidence>
<evidence type="ECO:0000256" key="1">
    <source>
        <dbReference type="ARBA" id="ARBA00001232"/>
    </source>
</evidence>
<evidence type="ECO:0000256" key="5">
    <source>
        <dbReference type="ARBA" id="ARBA00023098"/>
    </source>
</evidence>